<dbReference type="Pfam" id="PF05368">
    <property type="entry name" value="NmrA"/>
    <property type="match status" value="1"/>
</dbReference>
<reference evidence="4" key="1">
    <citation type="submission" date="2020-03" db="EMBL/GenBank/DDBJ databases">
        <authorList>
            <person name="He L."/>
        </authorList>
    </citation>
    <scope>NUCLEOTIDE SEQUENCE</scope>
    <source>
        <strain evidence="4">CkLH20</strain>
    </source>
</reference>
<evidence type="ECO:0000256" key="1">
    <source>
        <dbReference type="ARBA" id="ARBA00006328"/>
    </source>
</evidence>
<dbReference type="GeneID" id="62160992"/>
<protein>
    <submittedName>
        <fullName evidence="4">NmrA-like family protein</fullName>
    </submittedName>
</protein>
<feature type="domain" description="NmrA-like" evidence="3">
    <location>
        <begin position="3"/>
        <end position="243"/>
    </location>
</feature>
<gene>
    <name evidence="4" type="ORF">CkaCkLH20_05199</name>
</gene>
<proteinExistence type="inferred from homology"/>
<dbReference type="PANTHER" id="PTHR42748:SF7">
    <property type="entry name" value="NMRA LIKE REDOX SENSOR 1-RELATED"/>
    <property type="match status" value="1"/>
</dbReference>
<evidence type="ECO:0000259" key="3">
    <source>
        <dbReference type="Pfam" id="PF05368"/>
    </source>
</evidence>
<dbReference type="CDD" id="cd05251">
    <property type="entry name" value="NmrA_like_SDR_a"/>
    <property type="match status" value="1"/>
</dbReference>
<dbReference type="OrthoDB" id="9997102at2759"/>
<dbReference type="GO" id="GO:0005634">
    <property type="term" value="C:nucleus"/>
    <property type="evidence" value="ECO:0007669"/>
    <property type="project" value="TreeGrafter"/>
</dbReference>
<dbReference type="AlphaFoldDB" id="A0A9P6LIN8"/>
<dbReference type="Proteomes" id="UP000781932">
    <property type="component" value="Unassembled WGS sequence"/>
</dbReference>
<accession>A0A9P6LIN8</accession>
<keyword evidence="5" id="KW-1185">Reference proteome</keyword>
<sequence length="306" mass="34014">MSRAVLICGATGKQGGAVIDQLIQQQADFEILAVTRDPISASAQRLLQKSKNIKLVQGNMSEASALLKAAKEVAGKPVWGVFSVQAVMGTNQGGLDEAGQGKALVDAALEAGVEFFVYSSVDRHGDSSLDNPTDVPHFISKHQIEQRLIAKSKGSNMKWSILRPVAFMDNFTDDFMGRVFVTAWKMAVKEKPLQLIATRDIGFFGAQAFMKPEEYRGKGLSLAGDEVTFDEMSRVFKKVTGAPPAGTWRFFPWLFMALMKDFGRMFRWFYDVGYAADVPTLKKEYPAMKDLETWLKTESDFRKRAN</sequence>
<comment type="caution">
    <text evidence="4">The sequence shown here is derived from an EMBL/GenBank/DDBJ whole genome shotgun (WGS) entry which is preliminary data.</text>
</comment>
<dbReference type="InterPro" id="IPR051164">
    <property type="entry name" value="NmrA-like_oxidored"/>
</dbReference>
<dbReference type="EMBL" id="JAATWM020000014">
    <property type="protein sequence ID" value="KAF9877499.1"/>
    <property type="molecule type" value="Genomic_DNA"/>
</dbReference>
<reference evidence="4" key="2">
    <citation type="submission" date="2020-11" db="EMBL/GenBank/DDBJ databases">
        <title>Whole genome sequencing of Colletotrichum sp.</title>
        <authorList>
            <person name="Li H."/>
        </authorList>
    </citation>
    <scope>NUCLEOTIDE SEQUENCE</scope>
    <source>
        <strain evidence="4">CkLH20</strain>
    </source>
</reference>
<dbReference type="SUPFAM" id="SSF51735">
    <property type="entry name" value="NAD(P)-binding Rossmann-fold domains"/>
    <property type="match status" value="1"/>
</dbReference>
<dbReference type="InterPro" id="IPR008030">
    <property type="entry name" value="NmrA-like"/>
</dbReference>
<dbReference type="PANTHER" id="PTHR42748">
    <property type="entry name" value="NITROGEN METABOLITE REPRESSION PROTEIN NMRA FAMILY MEMBER"/>
    <property type="match status" value="1"/>
</dbReference>
<evidence type="ECO:0000313" key="4">
    <source>
        <dbReference type="EMBL" id="KAF9877499.1"/>
    </source>
</evidence>
<dbReference type="InterPro" id="IPR036291">
    <property type="entry name" value="NAD(P)-bd_dom_sf"/>
</dbReference>
<comment type="similarity">
    <text evidence="1">Belongs to the NmrA-type oxidoreductase family.</text>
</comment>
<dbReference type="RefSeq" id="XP_038746960.1">
    <property type="nucleotide sequence ID" value="XM_038887918.1"/>
</dbReference>
<evidence type="ECO:0000313" key="5">
    <source>
        <dbReference type="Proteomes" id="UP000781932"/>
    </source>
</evidence>
<dbReference type="Gene3D" id="3.90.25.10">
    <property type="entry name" value="UDP-galactose 4-epimerase, domain 1"/>
    <property type="match status" value="1"/>
</dbReference>
<organism evidence="4 5">
    <name type="scientific">Colletotrichum karsti</name>
    <dbReference type="NCBI Taxonomy" id="1095194"/>
    <lineage>
        <taxon>Eukaryota</taxon>
        <taxon>Fungi</taxon>
        <taxon>Dikarya</taxon>
        <taxon>Ascomycota</taxon>
        <taxon>Pezizomycotina</taxon>
        <taxon>Sordariomycetes</taxon>
        <taxon>Hypocreomycetidae</taxon>
        <taxon>Glomerellales</taxon>
        <taxon>Glomerellaceae</taxon>
        <taxon>Colletotrichum</taxon>
        <taxon>Colletotrichum boninense species complex</taxon>
    </lineage>
</organism>
<name>A0A9P6LIN8_9PEZI</name>
<dbReference type="Gene3D" id="3.40.50.720">
    <property type="entry name" value="NAD(P)-binding Rossmann-like Domain"/>
    <property type="match status" value="1"/>
</dbReference>
<evidence type="ECO:0000256" key="2">
    <source>
        <dbReference type="ARBA" id="ARBA00022857"/>
    </source>
</evidence>
<keyword evidence="2" id="KW-0521">NADP</keyword>